<dbReference type="RefSeq" id="WP_166318320.1">
    <property type="nucleotide sequence ID" value="NZ_CP049866.1"/>
</dbReference>
<dbReference type="GO" id="GO:0016810">
    <property type="term" value="F:hydrolase activity, acting on carbon-nitrogen (but not peptide) bonds"/>
    <property type="evidence" value="ECO:0007669"/>
    <property type="project" value="InterPro"/>
</dbReference>
<dbReference type="InterPro" id="IPR011059">
    <property type="entry name" value="Metal-dep_hydrolase_composite"/>
</dbReference>
<dbReference type="Gene3D" id="3.20.20.140">
    <property type="entry name" value="Metal-dependent hydrolases"/>
    <property type="match status" value="1"/>
</dbReference>
<dbReference type="Gene3D" id="3.10.310.70">
    <property type="match status" value="1"/>
</dbReference>
<evidence type="ECO:0000259" key="1">
    <source>
        <dbReference type="Pfam" id="PF07969"/>
    </source>
</evidence>
<accession>A0A6G7YGH1</accession>
<dbReference type="SUPFAM" id="SSF51556">
    <property type="entry name" value="Metallo-dependent hydrolases"/>
    <property type="match status" value="1"/>
</dbReference>
<dbReference type="PANTHER" id="PTHR22642">
    <property type="entry name" value="IMIDAZOLONEPROPIONASE"/>
    <property type="match status" value="1"/>
</dbReference>
<keyword evidence="2" id="KW-0378">Hydrolase</keyword>
<dbReference type="Gene3D" id="2.30.40.10">
    <property type="entry name" value="Urease, subunit C, domain 1"/>
    <property type="match status" value="1"/>
</dbReference>
<feature type="domain" description="Amidohydrolase 3" evidence="1">
    <location>
        <begin position="47"/>
        <end position="556"/>
    </location>
</feature>
<dbReference type="AlphaFoldDB" id="A0A6G7YGH1"/>
<dbReference type="InterPro" id="IPR032466">
    <property type="entry name" value="Metal_Hydrolase"/>
</dbReference>
<dbReference type="InterPro" id="IPR033932">
    <property type="entry name" value="YtcJ-like"/>
</dbReference>
<dbReference type="PANTHER" id="PTHR22642:SF2">
    <property type="entry name" value="PROTEIN LONG AFTER FAR-RED 3"/>
    <property type="match status" value="1"/>
</dbReference>
<protein>
    <submittedName>
        <fullName evidence="2">Amidohydrolase family protein</fullName>
    </submittedName>
</protein>
<name>A0A6G7YGH1_9ACTN</name>
<dbReference type="SUPFAM" id="SSF51338">
    <property type="entry name" value="Composite domain of metallo-dependent hydrolases"/>
    <property type="match status" value="1"/>
</dbReference>
<evidence type="ECO:0000313" key="2">
    <source>
        <dbReference type="EMBL" id="QIK75829.1"/>
    </source>
</evidence>
<gene>
    <name evidence="2" type="ORF">G7071_10630</name>
</gene>
<dbReference type="InterPro" id="IPR013108">
    <property type="entry name" value="Amidohydro_3"/>
</dbReference>
<evidence type="ECO:0000313" key="3">
    <source>
        <dbReference type="Proteomes" id="UP000502035"/>
    </source>
</evidence>
<dbReference type="Pfam" id="PF07969">
    <property type="entry name" value="Amidohydro_3"/>
    <property type="match status" value="1"/>
</dbReference>
<proteinExistence type="predicted"/>
<dbReference type="Proteomes" id="UP000502035">
    <property type="component" value="Chromosome"/>
</dbReference>
<organism evidence="2 3">
    <name type="scientific">Nocardioides piscis</name>
    <dbReference type="NCBI Taxonomy" id="2714938"/>
    <lineage>
        <taxon>Bacteria</taxon>
        <taxon>Bacillati</taxon>
        <taxon>Actinomycetota</taxon>
        <taxon>Actinomycetes</taxon>
        <taxon>Propionibacteriales</taxon>
        <taxon>Nocardioidaceae</taxon>
        <taxon>Nocardioides</taxon>
    </lineage>
</organism>
<dbReference type="CDD" id="cd01300">
    <property type="entry name" value="YtcJ_like"/>
    <property type="match status" value="1"/>
</dbReference>
<dbReference type="EMBL" id="CP049866">
    <property type="protein sequence ID" value="QIK75829.1"/>
    <property type="molecule type" value="Genomic_DNA"/>
</dbReference>
<dbReference type="KEGG" id="npi:G7071_10630"/>
<reference evidence="2 3" key="1">
    <citation type="submission" date="2020-03" db="EMBL/GenBank/DDBJ databases">
        <title>Nocardioides sp. nov., isolated from fish.</title>
        <authorList>
            <person name="Hyun D.-W."/>
            <person name="Bae J.-W."/>
        </authorList>
    </citation>
    <scope>NUCLEOTIDE SEQUENCE [LARGE SCALE GENOMIC DNA]</scope>
    <source>
        <strain evidence="2 3">HDW12A</strain>
    </source>
</reference>
<keyword evidence="3" id="KW-1185">Reference proteome</keyword>
<sequence>MRTLFRGGGLFDGHRHQPGRALVVEDDLVAALVTEAEASDVAAAVDRVVDLEGGLLAPGFVDAHVHVVQGGLERIRCDLSGVSTREAYLATVADHAASRPDVEWILGGGWEMAAFPGGTPTAADLDRVVRDRPVFLPNRDHHGAWVNSRALELAGIHAGTPDPADGRIERDADGQPTGTLHEGAMGMVSRLLPPTTDEELRQGLLAGQAHLHESGVTGWQDAILGAYAGMDDPSQTYLRAARSGDLTGTVVGALWWDREAGLEQVEDLVQRRAAYTHGRLRATSVKIMQDGVAENGTAAMLTPYLDRCGHPTHNRGHSFLSAELLREAVVALHERGFQVHVHTIGDRGVREALDAIAETRRVRPDPGASGLGHVEPRHHLAHVQLVHPDDVARFAELGVSANLQMLWACLDQQMVELTIPFLGAERARWQYPFGDLDRAGARLVCGSDWPVSSPDPLAAIHVAVTRTAHGASGPEGEEPFLPDQALSLERAFAAYTSGSAWINHRDGSEPGPRAGVLAPGAVADLVVLDRDPFAGPAGDIGAVRVRSTWIDGRVVAEPLS</sequence>